<gene>
    <name evidence="2" type="ORF">ON753_05175</name>
</gene>
<name>A0ABT3QY01_9HYPH</name>
<organism evidence="2 3">
    <name type="scientific">Roseibium salinum</name>
    <dbReference type="NCBI Taxonomy" id="1604349"/>
    <lineage>
        <taxon>Bacteria</taxon>
        <taxon>Pseudomonadati</taxon>
        <taxon>Pseudomonadota</taxon>
        <taxon>Alphaproteobacteria</taxon>
        <taxon>Hyphomicrobiales</taxon>
        <taxon>Stappiaceae</taxon>
        <taxon>Roseibium</taxon>
    </lineage>
</organism>
<keyword evidence="3" id="KW-1185">Reference proteome</keyword>
<comment type="caution">
    <text evidence="2">The sequence shown here is derived from an EMBL/GenBank/DDBJ whole genome shotgun (WGS) entry which is preliminary data.</text>
</comment>
<dbReference type="Pfam" id="PF06568">
    <property type="entry name" value="YjiS-like"/>
    <property type="match status" value="1"/>
</dbReference>
<evidence type="ECO:0000313" key="2">
    <source>
        <dbReference type="EMBL" id="MCX2721799.1"/>
    </source>
</evidence>
<evidence type="ECO:0000313" key="3">
    <source>
        <dbReference type="Proteomes" id="UP001300261"/>
    </source>
</evidence>
<dbReference type="Proteomes" id="UP001300261">
    <property type="component" value="Unassembled WGS sequence"/>
</dbReference>
<sequence length="51" mass="6205">MNRLLTIVPRKFRRRTEIRRNEFALARMPEYLLKDIGVTRSEIGRRYRQAG</sequence>
<reference evidence="2 3" key="1">
    <citation type="journal article" date="2016" name="Int. J. Syst. Evol. Microbiol.">
        <title>Labrenzia salina sp. nov., isolated from the rhizosphere of the halophyte Arthrocnemum macrostachyum.</title>
        <authorList>
            <person name="Camacho M."/>
            <person name="Redondo-Gomez S."/>
            <person name="Rodriguez-Llorente I."/>
            <person name="Rohde M."/>
            <person name="Sproer C."/>
            <person name="Schumann P."/>
            <person name="Klenk H.P."/>
            <person name="Montero-Calasanz M.D.C."/>
        </authorList>
    </citation>
    <scope>NUCLEOTIDE SEQUENCE [LARGE SCALE GENOMIC DNA]</scope>
    <source>
        <strain evidence="2 3">DSM 29163</strain>
    </source>
</reference>
<evidence type="ECO:0000259" key="1">
    <source>
        <dbReference type="Pfam" id="PF06568"/>
    </source>
</evidence>
<dbReference type="RefSeq" id="WP_265961506.1">
    <property type="nucleotide sequence ID" value="NZ_JAPEVI010000003.1"/>
</dbReference>
<protein>
    <submittedName>
        <fullName evidence="2">DUF1127 domain-containing protein</fullName>
    </submittedName>
</protein>
<dbReference type="InterPro" id="IPR009506">
    <property type="entry name" value="YjiS-like"/>
</dbReference>
<accession>A0ABT3QY01</accession>
<proteinExistence type="predicted"/>
<feature type="domain" description="YjiS-like" evidence="1">
    <location>
        <begin position="10"/>
        <end position="43"/>
    </location>
</feature>
<dbReference type="EMBL" id="JAPEVI010000003">
    <property type="protein sequence ID" value="MCX2721799.1"/>
    <property type="molecule type" value="Genomic_DNA"/>
</dbReference>